<keyword evidence="1" id="KW-0472">Membrane</keyword>
<name>A0ABQ2RA10_9ACTN</name>
<dbReference type="RefSeq" id="WP_189249635.1">
    <property type="nucleotide sequence ID" value="NZ_BMQJ01000016.1"/>
</dbReference>
<gene>
    <name evidence="2" type="ORF">GCM10010140_58210</name>
</gene>
<feature type="transmembrane region" description="Helical" evidence="1">
    <location>
        <begin position="215"/>
        <end position="239"/>
    </location>
</feature>
<evidence type="ECO:0008006" key="4">
    <source>
        <dbReference type="Google" id="ProtNLM"/>
    </source>
</evidence>
<feature type="transmembrane region" description="Helical" evidence="1">
    <location>
        <begin position="67"/>
        <end position="87"/>
    </location>
</feature>
<keyword evidence="1" id="KW-0812">Transmembrane</keyword>
<dbReference type="EMBL" id="BMQJ01000016">
    <property type="protein sequence ID" value="GGQ20160.1"/>
    <property type="molecule type" value="Genomic_DNA"/>
</dbReference>
<evidence type="ECO:0000313" key="3">
    <source>
        <dbReference type="Proteomes" id="UP000611554"/>
    </source>
</evidence>
<accession>A0ABQ2RA10</accession>
<feature type="transmembrane region" description="Helical" evidence="1">
    <location>
        <begin position="166"/>
        <end position="186"/>
    </location>
</feature>
<feature type="transmembrane region" description="Helical" evidence="1">
    <location>
        <begin position="99"/>
        <end position="124"/>
    </location>
</feature>
<reference evidence="3" key="1">
    <citation type="journal article" date="2019" name="Int. J. Syst. Evol. Microbiol.">
        <title>The Global Catalogue of Microorganisms (GCM) 10K type strain sequencing project: providing services to taxonomists for standard genome sequencing and annotation.</title>
        <authorList>
            <consortium name="The Broad Institute Genomics Platform"/>
            <consortium name="The Broad Institute Genome Sequencing Center for Infectious Disease"/>
            <person name="Wu L."/>
            <person name="Ma J."/>
        </authorList>
    </citation>
    <scope>NUCLEOTIDE SEQUENCE [LARGE SCALE GENOMIC DNA]</scope>
    <source>
        <strain evidence="3">JCM 3115</strain>
    </source>
</reference>
<protein>
    <recommendedName>
        <fullName evidence="4">ABC transporter permease</fullName>
    </recommendedName>
</protein>
<sequence>MRQSVVEAGGMPTGSGETVPAAFRRLAGTRARRRLIAVTLLLGLVIAAAVTAVVRPADLTFAVLAEPVQILMSVTVPFLGALLAGDLRRKPRTARFTPTLLAAALFAAAVGVFGNLVCAAALVVAPSGAAPDAWRYAGAVAAGAVLVQVVAQLVGTALGVLVRRPVLACLGTIVLPLGLWALLGAVGPLRPAQTWLAPFASAHNLLSGPMSTLMWAQWLVVLMVWAVSLNAAGAARLTWHGPMGGPARAVLPGGGPA</sequence>
<keyword evidence="3" id="KW-1185">Reference proteome</keyword>
<feature type="transmembrane region" description="Helical" evidence="1">
    <location>
        <begin position="35"/>
        <end position="55"/>
    </location>
</feature>
<proteinExistence type="predicted"/>
<organism evidence="2 3">
    <name type="scientific">Streptosporangium pseudovulgare</name>
    <dbReference type="NCBI Taxonomy" id="35765"/>
    <lineage>
        <taxon>Bacteria</taxon>
        <taxon>Bacillati</taxon>
        <taxon>Actinomycetota</taxon>
        <taxon>Actinomycetes</taxon>
        <taxon>Streptosporangiales</taxon>
        <taxon>Streptosporangiaceae</taxon>
        <taxon>Streptosporangium</taxon>
    </lineage>
</organism>
<feature type="transmembrane region" description="Helical" evidence="1">
    <location>
        <begin position="136"/>
        <end position="154"/>
    </location>
</feature>
<evidence type="ECO:0000313" key="2">
    <source>
        <dbReference type="EMBL" id="GGQ20160.1"/>
    </source>
</evidence>
<evidence type="ECO:0000256" key="1">
    <source>
        <dbReference type="SAM" id="Phobius"/>
    </source>
</evidence>
<keyword evidence="1" id="KW-1133">Transmembrane helix</keyword>
<comment type="caution">
    <text evidence="2">The sequence shown here is derived from an EMBL/GenBank/DDBJ whole genome shotgun (WGS) entry which is preliminary data.</text>
</comment>
<dbReference type="Proteomes" id="UP000611554">
    <property type="component" value="Unassembled WGS sequence"/>
</dbReference>